<accession>A0A804QTI5</accession>
<keyword evidence="3" id="KW-1185">Reference proteome</keyword>
<feature type="compositionally biased region" description="Low complexity" evidence="1">
    <location>
        <begin position="62"/>
        <end position="74"/>
    </location>
</feature>
<dbReference type="Proteomes" id="UP000007305">
    <property type="component" value="Chromosome 8"/>
</dbReference>
<evidence type="ECO:0000313" key="2">
    <source>
        <dbReference type="EnsemblPlants" id="Zm00001eb356060_P001"/>
    </source>
</evidence>
<feature type="compositionally biased region" description="Basic and acidic residues" evidence="1">
    <location>
        <begin position="83"/>
        <end position="101"/>
    </location>
</feature>
<feature type="region of interest" description="Disordered" evidence="1">
    <location>
        <begin position="52"/>
        <end position="150"/>
    </location>
</feature>
<reference evidence="3" key="1">
    <citation type="journal article" date="2009" name="Science">
        <title>The B73 maize genome: complexity, diversity, and dynamics.</title>
        <authorList>
            <person name="Schnable P.S."/>
            <person name="Ware D."/>
            <person name="Fulton R.S."/>
            <person name="Stein J.C."/>
            <person name="Wei F."/>
            <person name="Pasternak S."/>
            <person name="Liang C."/>
            <person name="Zhang J."/>
            <person name="Fulton L."/>
            <person name="Graves T.A."/>
            <person name="Minx P."/>
            <person name="Reily A.D."/>
            <person name="Courtney L."/>
            <person name="Kruchowski S.S."/>
            <person name="Tomlinson C."/>
            <person name="Strong C."/>
            <person name="Delehaunty K."/>
            <person name="Fronick C."/>
            <person name="Courtney B."/>
            <person name="Rock S.M."/>
            <person name="Belter E."/>
            <person name="Du F."/>
            <person name="Kim K."/>
            <person name="Abbott R.M."/>
            <person name="Cotton M."/>
            <person name="Levy A."/>
            <person name="Marchetto P."/>
            <person name="Ochoa K."/>
            <person name="Jackson S.M."/>
            <person name="Gillam B."/>
            <person name="Chen W."/>
            <person name="Yan L."/>
            <person name="Higginbotham J."/>
            <person name="Cardenas M."/>
            <person name="Waligorski J."/>
            <person name="Applebaum E."/>
            <person name="Phelps L."/>
            <person name="Falcone J."/>
            <person name="Kanchi K."/>
            <person name="Thane T."/>
            <person name="Scimone A."/>
            <person name="Thane N."/>
            <person name="Henke J."/>
            <person name="Wang T."/>
            <person name="Ruppert J."/>
            <person name="Shah N."/>
            <person name="Rotter K."/>
            <person name="Hodges J."/>
            <person name="Ingenthron E."/>
            <person name="Cordes M."/>
            <person name="Kohlberg S."/>
            <person name="Sgro J."/>
            <person name="Delgado B."/>
            <person name="Mead K."/>
            <person name="Chinwalla A."/>
            <person name="Leonard S."/>
            <person name="Crouse K."/>
            <person name="Collura K."/>
            <person name="Kudrna D."/>
            <person name="Currie J."/>
            <person name="He R."/>
            <person name="Angelova A."/>
            <person name="Rajasekar S."/>
            <person name="Mueller T."/>
            <person name="Lomeli R."/>
            <person name="Scara G."/>
            <person name="Ko A."/>
            <person name="Delaney K."/>
            <person name="Wissotski M."/>
            <person name="Lopez G."/>
            <person name="Campos D."/>
            <person name="Braidotti M."/>
            <person name="Ashley E."/>
            <person name="Golser W."/>
            <person name="Kim H."/>
            <person name="Lee S."/>
            <person name="Lin J."/>
            <person name="Dujmic Z."/>
            <person name="Kim W."/>
            <person name="Talag J."/>
            <person name="Zuccolo A."/>
            <person name="Fan C."/>
            <person name="Sebastian A."/>
            <person name="Kramer M."/>
            <person name="Spiegel L."/>
            <person name="Nascimento L."/>
            <person name="Zutavern T."/>
            <person name="Miller B."/>
            <person name="Ambroise C."/>
            <person name="Muller S."/>
            <person name="Spooner W."/>
            <person name="Narechania A."/>
            <person name="Ren L."/>
            <person name="Wei S."/>
            <person name="Kumari S."/>
            <person name="Faga B."/>
            <person name="Levy M.J."/>
            <person name="McMahan L."/>
            <person name="Van Buren P."/>
            <person name="Vaughn M.W."/>
            <person name="Ying K."/>
            <person name="Yeh C.-T."/>
            <person name="Emrich S.J."/>
            <person name="Jia Y."/>
            <person name="Kalyanaraman A."/>
            <person name="Hsia A.-P."/>
            <person name="Barbazuk W.B."/>
            <person name="Baucom R.S."/>
            <person name="Brutnell T.P."/>
            <person name="Carpita N.C."/>
            <person name="Chaparro C."/>
            <person name="Chia J.-M."/>
            <person name="Deragon J.-M."/>
            <person name="Estill J.C."/>
            <person name="Fu Y."/>
            <person name="Jeddeloh J.A."/>
            <person name="Han Y."/>
            <person name="Lee H."/>
            <person name="Li P."/>
            <person name="Lisch D.R."/>
            <person name="Liu S."/>
            <person name="Liu Z."/>
            <person name="Nagel D.H."/>
            <person name="McCann M.C."/>
            <person name="SanMiguel P."/>
            <person name="Myers A.M."/>
            <person name="Nettleton D."/>
            <person name="Nguyen J."/>
            <person name="Penning B.W."/>
            <person name="Ponnala L."/>
            <person name="Schneider K.L."/>
            <person name="Schwartz D.C."/>
            <person name="Sharma A."/>
            <person name="Soderlund C."/>
            <person name="Springer N.M."/>
            <person name="Sun Q."/>
            <person name="Wang H."/>
            <person name="Waterman M."/>
            <person name="Westerman R."/>
            <person name="Wolfgruber T.K."/>
            <person name="Yang L."/>
            <person name="Yu Y."/>
            <person name="Zhang L."/>
            <person name="Zhou S."/>
            <person name="Zhu Q."/>
            <person name="Bennetzen J.L."/>
            <person name="Dawe R.K."/>
            <person name="Jiang J."/>
            <person name="Jiang N."/>
            <person name="Presting G.G."/>
            <person name="Wessler S.R."/>
            <person name="Aluru S."/>
            <person name="Martienssen R.A."/>
            <person name="Clifton S.W."/>
            <person name="McCombie W.R."/>
            <person name="Wing R.A."/>
            <person name="Wilson R.K."/>
        </authorList>
    </citation>
    <scope>NUCLEOTIDE SEQUENCE [LARGE SCALE GENOMIC DNA]</scope>
    <source>
        <strain evidence="3">cv. B73</strain>
    </source>
</reference>
<reference evidence="2" key="2">
    <citation type="submission" date="2019-07" db="EMBL/GenBank/DDBJ databases">
        <authorList>
            <person name="Seetharam A."/>
            <person name="Woodhouse M."/>
            <person name="Cannon E."/>
        </authorList>
    </citation>
    <scope>NUCLEOTIDE SEQUENCE [LARGE SCALE GENOMIC DNA]</scope>
    <source>
        <strain evidence="2">cv. B73</strain>
    </source>
</reference>
<protein>
    <submittedName>
        <fullName evidence="2">Uncharacterized protein</fullName>
    </submittedName>
</protein>
<evidence type="ECO:0000256" key="1">
    <source>
        <dbReference type="SAM" id="MobiDB-lite"/>
    </source>
</evidence>
<dbReference type="EnsemblPlants" id="Zm00001eb356060_T001">
    <property type="protein sequence ID" value="Zm00001eb356060_P001"/>
    <property type="gene ID" value="Zm00001eb356060"/>
</dbReference>
<organism evidence="2 3">
    <name type="scientific">Zea mays</name>
    <name type="common">Maize</name>
    <dbReference type="NCBI Taxonomy" id="4577"/>
    <lineage>
        <taxon>Eukaryota</taxon>
        <taxon>Viridiplantae</taxon>
        <taxon>Streptophyta</taxon>
        <taxon>Embryophyta</taxon>
        <taxon>Tracheophyta</taxon>
        <taxon>Spermatophyta</taxon>
        <taxon>Magnoliopsida</taxon>
        <taxon>Liliopsida</taxon>
        <taxon>Poales</taxon>
        <taxon>Poaceae</taxon>
        <taxon>PACMAD clade</taxon>
        <taxon>Panicoideae</taxon>
        <taxon>Andropogonodae</taxon>
        <taxon>Andropogoneae</taxon>
        <taxon>Tripsacinae</taxon>
        <taxon>Zea</taxon>
    </lineage>
</organism>
<feature type="compositionally biased region" description="Basic and acidic residues" evidence="1">
    <location>
        <begin position="108"/>
        <end position="127"/>
    </location>
</feature>
<reference evidence="2" key="3">
    <citation type="submission" date="2021-05" db="UniProtKB">
        <authorList>
            <consortium name="EnsemblPlants"/>
        </authorList>
    </citation>
    <scope>IDENTIFICATION</scope>
    <source>
        <strain evidence="2">cv. B73</strain>
    </source>
</reference>
<proteinExistence type="predicted"/>
<evidence type="ECO:0000313" key="3">
    <source>
        <dbReference type="Proteomes" id="UP000007305"/>
    </source>
</evidence>
<name>A0A804QTI5_MAIZE</name>
<dbReference type="InParanoid" id="A0A804QTI5"/>
<dbReference type="Gramene" id="Zm00001eb356060_T001">
    <property type="protein sequence ID" value="Zm00001eb356060_P001"/>
    <property type="gene ID" value="Zm00001eb356060"/>
</dbReference>
<dbReference type="AlphaFoldDB" id="A0A804QTI5"/>
<sequence>MSPLLLPVNHLTTSKECRSGLMECGSVPLASGSSPTAHHATDPAIPHQIEAGATAESPSGRTSSTQETATTTAACPGKRPSWRRHEETSTLGGRTREESREASPPPSLDRRPGDGEVGRSEASELLRRQRGLRPCRPTKDFAQHEGKRRRGSTWVLVAGEETNESLSTWLRAAAAAQSERGGQSTRKDKMQWTKGECRWYMHRRLV</sequence>